<organism evidence="1 2">
    <name type="scientific">Corchorus capsularis</name>
    <name type="common">Jute</name>
    <dbReference type="NCBI Taxonomy" id="210143"/>
    <lineage>
        <taxon>Eukaryota</taxon>
        <taxon>Viridiplantae</taxon>
        <taxon>Streptophyta</taxon>
        <taxon>Embryophyta</taxon>
        <taxon>Tracheophyta</taxon>
        <taxon>Spermatophyta</taxon>
        <taxon>Magnoliopsida</taxon>
        <taxon>eudicotyledons</taxon>
        <taxon>Gunneridae</taxon>
        <taxon>Pentapetalae</taxon>
        <taxon>rosids</taxon>
        <taxon>malvids</taxon>
        <taxon>Malvales</taxon>
        <taxon>Malvaceae</taxon>
        <taxon>Grewioideae</taxon>
        <taxon>Apeibeae</taxon>
        <taxon>Corchorus</taxon>
    </lineage>
</organism>
<gene>
    <name evidence="1" type="ORF">CCACVL1_06055</name>
</gene>
<dbReference type="EMBL" id="AWWV01007894">
    <property type="protein sequence ID" value="OMO94331.1"/>
    <property type="molecule type" value="Genomic_DNA"/>
</dbReference>
<evidence type="ECO:0000313" key="2">
    <source>
        <dbReference type="Proteomes" id="UP000188268"/>
    </source>
</evidence>
<dbReference type="Proteomes" id="UP000188268">
    <property type="component" value="Unassembled WGS sequence"/>
</dbReference>
<accession>A0A1R3JHM8</accession>
<name>A0A1R3JHM8_COCAP</name>
<dbReference type="Gramene" id="OMO94331">
    <property type="protein sequence ID" value="OMO94331"/>
    <property type="gene ID" value="CCACVL1_06055"/>
</dbReference>
<dbReference type="AlphaFoldDB" id="A0A1R3JHM8"/>
<protein>
    <submittedName>
        <fullName evidence="1">Uncharacterized protein</fullName>
    </submittedName>
</protein>
<keyword evidence="2" id="KW-1185">Reference proteome</keyword>
<sequence length="77" mass="8462">VRIACSKTTLLASKSRSLSRQPLPPTPILKLIGLFRQPLPLAKPIPSLIKLSHNVGTIQASNLAQVVQERKWWIQGG</sequence>
<proteinExistence type="predicted"/>
<comment type="caution">
    <text evidence="1">The sequence shown here is derived from an EMBL/GenBank/DDBJ whole genome shotgun (WGS) entry which is preliminary data.</text>
</comment>
<feature type="non-terminal residue" evidence="1">
    <location>
        <position position="1"/>
    </location>
</feature>
<evidence type="ECO:0000313" key="1">
    <source>
        <dbReference type="EMBL" id="OMO94331.1"/>
    </source>
</evidence>
<reference evidence="1 2" key="1">
    <citation type="submission" date="2013-09" db="EMBL/GenBank/DDBJ databases">
        <title>Corchorus capsularis genome sequencing.</title>
        <authorList>
            <person name="Alam M."/>
            <person name="Haque M.S."/>
            <person name="Islam M.S."/>
            <person name="Emdad E.M."/>
            <person name="Islam M.M."/>
            <person name="Ahmed B."/>
            <person name="Halim A."/>
            <person name="Hossen Q.M.M."/>
            <person name="Hossain M.Z."/>
            <person name="Ahmed R."/>
            <person name="Khan M.M."/>
            <person name="Islam R."/>
            <person name="Rashid M.M."/>
            <person name="Khan S.A."/>
            <person name="Rahman M.S."/>
            <person name="Alam M."/>
        </authorList>
    </citation>
    <scope>NUCLEOTIDE SEQUENCE [LARGE SCALE GENOMIC DNA]</scope>
    <source>
        <strain evidence="2">cv. CVL-1</strain>
        <tissue evidence="1">Whole seedling</tissue>
    </source>
</reference>